<dbReference type="Pfam" id="PF19905">
    <property type="entry name" value="DUF6378"/>
    <property type="match status" value="1"/>
</dbReference>
<accession>A0ABU2F8D1</accession>
<dbReference type="Proteomes" id="UP001259659">
    <property type="component" value="Unassembled WGS sequence"/>
</dbReference>
<dbReference type="InterPro" id="IPR045958">
    <property type="entry name" value="DUF6378"/>
</dbReference>
<dbReference type="RefSeq" id="WP_310918097.1">
    <property type="nucleotide sequence ID" value="NZ_JAMQON010000001.1"/>
</dbReference>
<gene>
    <name evidence="3" type="ORF">NDI56_03795</name>
</gene>
<proteinExistence type="predicted"/>
<evidence type="ECO:0000313" key="3">
    <source>
        <dbReference type="EMBL" id="MDS0258533.1"/>
    </source>
</evidence>
<dbReference type="EMBL" id="JAMQON010000001">
    <property type="protein sequence ID" value="MDS0258533.1"/>
    <property type="molecule type" value="Genomic_DNA"/>
</dbReference>
<protein>
    <submittedName>
        <fullName evidence="3">DUF6378 domain-containing protein</fullName>
    </submittedName>
</protein>
<feature type="domain" description="DUF6378" evidence="2">
    <location>
        <begin position="22"/>
        <end position="106"/>
    </location>
</feature>
<feature type="region of interest" description="Disordered" evidence="1">
    <location>
        <begin position="1"/>
        <end position="20"/>
    </location>
</feature>
<keyword evidence="4" id="KW-1185">Reference proteome</keyword>
<reference evidence="3 4" key="1">
    <citation type="submission" date="2022-06" db="EMBL/GenBank/DDBJ databases">
        <title>Haloarcula sp. a new haloarchaeum isolate from saline soil.</title>
        <authorList>
            <person name="Strakova D."/>
            <person name="Galisteo C."/>
            <person name="Sanchez-Porro C."/>
            <person name="Ventosa A."/>
        </authorList>
    </citation>
    <scope>NUCLEOTIDE SEQUENCE [LARGE SCALE GENOMIC DNA]</scope>
    <source>
        <strain evidence="3 4">S1CR25-12</strain>
    </source>
</reference>
<organism evidence="3 4">
    <name type="scientific">Haloarcula saliterrae</name>
    <dbReference type="NCBI Taxonomy" id="2950534"/>
    <lineage>
        <taxon>Archaea</taxon>
        <taxon>Methanobacteriati</taxon>
        <taxon>Methanobacteriota</taxon>
        <taxon>Stenosarchaea group</taxon>
        <taxon>Halobacteria</taxon>
        <taxon>Halobacteriales</taxon>
        <taxon>Haloarculaceae</taxon>
        <taxon>Haloarcula</taxon>
    </lineage>
</organism>
<comment type="caution">
    <text evidence="3">The sequence shown here is derived from an EMBL/GenBank/DDBJ whole genome shotgun (WGS) entry which is preliminary data.</text>
</comment>
<evidence type="ECO:0000259" key="2">
    <source>
        <dbReference type="Pfam" id="PF19905"/>
    </source>
</evidence>
<sequence>MASDEPTNREMPSGDALAGGLLEDTVDLVTESRDSHGDAVENQEHIAHAWAWYLRGHGLIGPEAELTGADVARMMQLVKLSRGAVGEYDVDHDRDVAGYAGIAAACETVDGNADVEEVMPDGE</sequence>
<evidence type="ECO:0000313" key="4">
    <source>
        <dbReference type="Proteomes" id="UP001259659"/>
    </source>
</evidence>
<evidence type="ECO:0000256" key="1">
    <source>
        <dbReference type="SAM" id="MobiDB-lite"/>
    </source>
</evidence>
<name>A0ABU2F8D1_9EURY</name>